<comment type="caution">
    <text evidence="1">The sequence shown here is derived from an EMBL/GenBank/DDBJ whole genome shotgun (WGS) entry which is preliminary data.</text>
</comment>
<evidence type="ECO:0000313" key="1">
    <source>
        <dbReference type="EMBL" id="KAJ3546272.1"/>
    </source>
</evidence>
<proteinExistence type="predicted"/>
<gene>
    <name evidence="1" type="ORF">NM208_g2083</name>
</gene>
<sequence>MRSSSSIIFLGLLNSLVDARDIRIVRSEHALANSAYSPEGTPASDSSVNWDGKLRGNGHLERRWQQWIRRQDQSSISSGTGTDAAETATQGTSTAQSTENEATTTAEVGSTTAEASTSVTEESTTAESTISSAVSSTESSTASSTDASSTTDSSSTSTDAGASCYSTTTQTTTICATTGDSTASCTTTEITSSTCSPGLLCATQTSSGTTICMEKQDSGTAGAVIACVFSGLIVACARGRELLRALWAGREEGICTSTGGDKYAVHPVDCSPSRVSLASDDVGSFQSIEDRRKKKCMHNLDQCQPQLLSKSWTSVGQFRDFKNRRLLELKKGVENYTNSNVNEATAKSWSCSPEEAKLIWTACCCSRDVNGKGDNQYTRGLVVREEMKPSTLGTKKGVCIWNDIAKGTLIVAVRGSKAWVDHIVNLAHTTDVNLLTAKELVGSHSGYSSCTKALIPDLQATFEKHVRDDEQIRHVLFTGESSGGAVASLLFFHFASQCSEIFGAAKLSLITFGCPPVTPQNLTTKAERLRRVGLVLSFVNEGDFVARASEPYIQSILELYRRHIDEGNVEAAGEWGEWCLPGPSFYRYQIGRIVLLRPSLVRKDASTPGSSGDGCLELEYSDFARLLFCDLDVHKGSQYMERVQALKDKYDRPTS</sequence>
<organism evidence="1 2">
    <name type="scientific">Fusarium decemcellulare</name>
    <dbReference type="NCBI Taxonomy" id="57161"/>
    <lineage>
        <taxon>Eukaryota</taxon>
        <taxon>Fungi</taxon>
        <taxon>Dikarya</taxon>
        <taxon>Ascomycota</taxon>
        <taxon>Pezizomycotina</taxon>
        <taxon>Sordariomycetes</taxon>
        <taxon>Hypocreomycetidae</taxon>
        <taxon>Hypocreales</taxon>
        <taxon>Nectriaceae</taxon>
        <taxon>Fusarium</taxon>
        <taxon>Fusarium decemcellulare species complex</taxon>
    </lineage>
</organism>
<keyword evidence="2" id="KW-1185">Reference proteome</keyword>
<evidence type="ECO:0000313" key="2">
    <source>
        <dbReference type="Proteomes" id="UP001148629"/>
    </source>
</evidence>
<dbReference type="EMBL" id="JANRMS010000119">
    <property type="protein sequence ID" value="KAJ3546272.1"/>
    <property type="molecule type" value="Genomic_DNA"/>
</dbReference>
<name>A0ACC1SUB5_9HYPO</name>
<protein>
    <submittedName>
        <fullName evidence="1">Uncharacterized protein</fullName>
    </submittedName>
</protein>
<dbReference type="Proteomes" id="UP001148629">
    <property type="component" value="Unassembled WGS sequence"/>
</dbReference>
<accession>A0ACC1SUB5</accession>
<reference evidence="1" key="1">
    <citation type="submission" date="2022-08" db="EMBL/GenBank/DDBJ databases">
        <title>Genome Sequence of Fusarium decemcellulare.</title>
        <authorList>
            <person name="Buettner E."/>
        </authorList>
    </citation>
    <scope>NUCLEOTIDE SEQUENCE</scope>
    <source>
        <strain evidence="1">Babe19</strain>
    </source>
</reference>